<feature type="transmembrane region" description="Helical" evidence="1">
    <location>
        <begin position="72"/>
        <end position="92"/>
    </location>
</feature>
<feature type="transmembrane region" description="Helical" evidence="1">
    <location>
        <begin position="185"/>
        <end position="202"/>
    </location>
</feature>
<evidence type="ECO:0000259" key="2">
    <source>
        <dbReference type="Pfam" id="PF26626"/>
    </source>
</evidence>
<keyword evidence="1" id="KW-0472">Membrane</keyword>
<dbReference type="InterPro" id="IPR058514">
    <property type="entry name" value="DUF8201"/>
</dbReference>
<gene>
    <name evidence="3" type="ordered locus">bpr_I2580</name>
</gene>
<dbReference type="STRING" id="515622.bpr_I2580"/>
<dbReference type="EMBL" id="CP001810">
    <property type="protein sequence ID" value="ADL35313.1"/>
    <property type="molecule type" value="Genomic_DNA"/>
</dbReference>
<dbReference type="NCBIfam" id="NF047510">
    <property type="entry name" value="LIC_10190_fam"/>
    <property type="match status" value="1"/>
</dbReference>
<feature type="transmembrane region" description="Helical" evidence="1">
    <location>
        <begin position="113"/>
        <end position="132"/>
    </location>
</feature>
<dbReference type="HOGENOM" id="CLU_031951_0_0_9"/>
<feature type="transmembrane region" description="Helical" evidence="1">
    <location>
        <begin position="46"/>
        <end position="66"/>
    </location>
</feature>
<feature type="transmembrane region" description="Helical" evidence="1">
    <location>
        <begin position="6"/>
        <end position="26"/>
    </location>
</feature>
<keyword evidence="1" id="KW-1133">Transmembrane helix</keyword>
<evidence type="ECO:0000313" key="3">
    <source>
        <dbReference type="EMBL" id="ADL35313.1"/>
    </source>
</evidence>
<keyword evidence="1" id="KW-0812">Transmembrane</keyword>
<dbReference type="AlphaFoldDB" id="E0RXA2"/>
<accession>E0RXA2</accession>
<evidence type="ECO:0000313" key="4">
    <source>
        <dbReference type="Proteomes" id="UP000001299"/>
    </source>
</evidence>
<keyword evidence="4" id="KW-1185">Reference proteome</keyword>
<dbReference type="eggNOG" id="ENOG502Z9R3">
    <property type="taxonomic scope" value="Bacteria"/>
</dbReference>
<feature type="domain" description="DUF8201" evidence="2">
    <location>
        <begin position="1"/>
        <end position="476"/>
    </location>
</feature>
<feature type="transmembrane region" description="Helical" evidence="1">
    <location>
        <begin position="272"/>
        <end position="299"/>
    </location>
</feature>
<feature type="transmembrane region" description="Helical" evidence="1">
    <location>
        <begin position="471"/>
        <end position="489"/>
    </location>
</feature>
<feature type="transmembrane region" description="Helical" evidence="1">
    <location>
        <begin position="399"/>
        <end position="423"/>
    </location>
</feature>
<dbReference type="Proteomes" id="UP000001299">
    <property type="component" value="Chromosome 1"/>
</dbReference>
<feature type="transmembrane region" description="Helical" evidence="1">
    <location>
        <begin position="444"/>
        <end position="465"/>
    </location>
</feature>
<dbReference type="InterPro" id="IPR058065">
    <property type="entry name" value="LIC_10190-like"/>
</dbReference>
<feature type="transmembrane region" description="Helical" evidence="1">
    <location>
        <begin position="311"/>
        <end position="338"/>
    </location>
</feature>
<proteinExistence type="predicted"/>
<evidence type="ECO:0000256" key="1">
    <source>
        <dbReference type="SAM" id="Phobius"/>
    </source>
</evidence>
<protein>
    <recommendedName>
        <fullName evidence="2">DUF8201 domain-containing protein</fullName>
    </recommendedName>
</protein>
<feature type="transmembrane region" description="Helical" evidence="1">
    <location>
        <begin position="501"/>
        <end position="519"/>
    </location>
</feature>
<dbReference type="KEGG" id="bpb:bpr_I2580"/>
<feature type="transmembrane region" description="Helical" evidence="1">
    <location>
        <begin position="223"/>
        <end position="252"/>
    </location>
</feature>
<dbReference type="Pfam" id="PF26626">
    <property type="entry name" value="DUF8201"/>
    <property type="match status" value="1"/>
</dbReference>
<dbReference type="RefSeq" id="WP_013281966.1">
    <property type="nucleotide sequence ID" value="NC_014387.1"/>
</dbReference>
<organism evidence="3 4">
    <name type="scientific">Butyrivibrio proteoclasticus (strain ATCC 51982 / DSM 14932 / B316)</name>
    <name type="common">Clostridium proteoclasticum</name>
    <dbReference type="NCBI Taxonomy" id="515622"/>
    <lineage>
        <taxon>Bacteria</taxon>
        <taxon>Bacillati</taxon>
        <taxon>Bacillota</taxon>
        <taxon>Clostridia</taxon>
        <taxon>Lachnospirales</taxon>
        <taxon>Lachnospiraceae</taxon>
        <taxon>Butyrivibrio</taxon>
    </lineage>
</organism>
<reference evidence="3 4" key="1">
    <citation type="journal article" date="2010" name="PLoS ONE">
        <title>The glycobiome of the rumen bacterium Butyrivibrio proteoclasticus B316(T) highlights adaptation to a polysaccharide-rich environment.</title>
        <authorList>
            <person name="Kelly W.J."/>
            <person name="Leahy S.C."/>
            <person name="Altermann E."/>
            <person name="Yeoman C.J."/>
            <person name="Dunne J.C."/>
            <person name="Kong Z."/>
            <person name="Pacheco D.M."/>
            <person name="Li D."/>
            <person name="Noel S.J."/>
            <person name="Moon C.D."/>
            <person name="Cookson A.L."/>
            <person name="Attwood G.T."/>
        </authorList>
    </citation>
    <scope>NUCLEOTIDE SEQUENCE [LARGE SCALE GENOMIC DNA]</scope>
    <source>
        <strain evidence="4">ATCC 51982 / DSM 14932 / B316</strain>
    </source>
</reference>
<sequence length="600" mass="68168">MLSVVLIWIYVIATTYLTGFALLKFITSLDCMHSQKGKGAYRKYNAHFRTSYIVAGLVVNTTYAEIYSLFEGVGLVANFLMITICVVIAVYYRNELIADLVEVLRLFVSGRSGYLYLAIFLIMAYGTSHGIMHYDSDLYHAQAIHWIEDYGVIKGLGNLHVRLAYNSASFALSALYSMSFLSGKSYHVMAGFCALMLAWECIDIKDIVRRGHPILSDFARVMGIYYLFTIFDEMVAPASDYFLSTIVFYIVIRWLDMNVKHERSYVPYIMLSLLGVYAVTIKLSAAPILILAIIPIYRLITNRSAKTMKALGLSVLLAFIIVVPFLIRNVIISGWLVYPFTSVDLFNVAWKIPKGLADYDAKEIKTYGRGFTDVATYGDMPFKDWIGPWFAGIHGMNRVMVILDIAAILVYFVCLIYFFAIAINKKAKLKDNKVFNISDRRMVNFADFLTVSGTMVACLVFWLFTAPLIRYGEVYVCLTFAIVFGRLLIRLFNYIGNENKFTRRSIVAFALIFVIWLLYKGVNLVRADIPGYNTANLFTQQDYGQYDVESFEISGVTFYYPKEGDRIGYKYFPAATKDLSEELQFIGYGITSGIVSKQEH</sequence>
<name>E0RXA2_BUTPB</name>